<sequence length="406" mass="43050">MKSTADHQNTVRNTSAIILVIGILIVASNLRPAITSVGPVIGIIRDDIGISNGAAGLLTSLPLVAFALISPVVPKLARTFSKEQALIIGFVLIIAGAFVRSTALFFLLLIGTLIVGAGIAICNVLLPSIIKDRFPLKVGLMTSVYTTTLSTCAAIGSGFSYPLTTAAGLGWQLSLLVWTVPAVIGIIVWMVILKKYTPKKTTFKGKTGGIFKGNLMWGDKLAWIVAAYLGLQSILFYVTVSWLPEILNDSGIEMQTAGWLLSFTLIIGIPGSFFLPIIAAKMQKQSILGCLIGMMGLTGYTLVLFGSSMPVLITGLVLVGITLGGGFALALTFISLRAKNADHATELSGMSQSIGYLLAASGPFVIGSIYDFTETWTVPLIVLMSVCVVIVIVGYQVGRDRYVLNK</sequence>
<dbReference type="CDD" id="cd17339">
    <property type="entry name" value="MFS_NIMT_CynX_like"/>
    <property type="match status" value="1"/>
</dbReference>
<keyword evidence="4 6" id="KW-1133">Transmembrane helix</keyword>
<dbReference type="RefSeq" id="WP_377773373.1">
    <property type="nucleotide sequence ID" value="NZ_JBHUOQ010000001.1"/>
</dbReference>
<feature type="transmembrane region" description="Helical" evidence="6">
    <location>
        <begin position="171"/>
        <end position="193"/>
    </location>
</feature>
<feature type="transmembrane region" description="Helical" evidence="6">
    <location>
        <begin position="138"/>
        <end position="159"/>
    </location>
</feature>
<dbReference type="PANTHER" id="PTHR23523:SF2">
    <property type="entry name" value="2-NITROIMIDAZOLE TRANSPORTER"/>
    <property type="match status" value="1"/>
</dbReference>
<comment type="subcellular location">
    <subcellularLocation>
        <location evidence="1">Cell membrane</location>
        <topology evidence="1">Multi-pass membrane protein</topology>
    </subcellularLocation>
</comment>
<dbReference type="InterPro" id="IPR036259">
    <property type="entry name" value="MFS_trans_sf"/>
</dbReference>
<feature type="transmembrane region" description="Helical" evidence="6">
    <location>
        <begin position="376"/>
        <end position="397"/>
    </location>
</feature>
<feature type="transmembrane region" description="Helical" evidence="6">
    <location>
        <begin position="54"/>
        <end position="73"/>
    </location>
</feature>
<protein>
    <submittedName>
        <fullName evidence="8">CynX/NimT family MFS transporter</fullName>
    </submittedName>
</protein>
<feature type="transmembrane region" description="Helical" evidence="6">
    <location>
        <begin position="287"/>
        <end position="305"/>
    </location>
</feature>
<feature type="transmembrane region" description="Helical" evidence="6">
    <location>
        <begin position="221"/>
        <end position="239"/>
    </location>
</feature>
<feature type="transmembrane region" description="Helical" evidence="6">
    <location>
        <begin position="259"/>
        <end position="280"/>
    </location>
</feature>
<gene>
    <name evidence="8" type="ORF">ACFSX4_08140</name>
</gene>
<comment type="caution">
    <text evidence="8">The sequence shown here is derived from an EMBL/GenBank/DDBJ whole genome shotgun (WGS) entry which is preliminary data.</text>
</comment>
<accession>A0ABW5WVC6</accession>
<dbReference type="EMBL" id="JBHUOQ010000001">
    <property type="protein sequence ID" value="MFD2830442.1"/>
    <property type="molecule type" value="Genomic_DNA"/>
</dbReference>
<feature type="transmembrane region" description="Helical" evidence="6">
    <location>
        <begin position="354"/>
        <end position="370"/>
    </location>
</feature>
<feature type="transmembrane region" description="Helical" evidence="6">
    <location>
        <begin position="16"/>
        <end position="34"/>
    </location>
</feature>
<evidence type="ECO:0000313" key="8">
    <source>
        <dbReference type="EMBL" id="MFD2830442.1"/>
    </source>
</evidence>
<dbReference type="InterPro" id="IPR052524">
    <property type="entry name" value="MFS_Cyanate_Porter"/>
</dbReference>
<evidence type="ECO:0000256" key="2">
    <source>
        <dbReference type="ARBA" id="ARBA00022448"/>
    </source>
</evidence>
<dbReference type="Gene3D" id="1.20.1250.20">
    <property type="entry name" value="MFS general substrate transporter like domains"/>
    <property type="match status" value="1"/>
</dbReference>
<dbReference type="InterPro" id="IPR020846">
    <property type="entry name" value="MFS_dom"/>
</dbReference>
<feature type="transmembrane region" description="Helical" evidence="6">
    <location>
        <begin position="311"/>
        <end position="334"/>
    </location>
</feature>
<feature type="transmembrane region" description="Helical" evidence="6">
    <location>
        <begin position="106"/>
        <end position="126"/>
    </location>
</feature>
<feature type="transmembrane region" description="Helical" evidence="6">
    <location>
        <begin position="85"/>
        <end position="100"/>
    </location>
</feature>
<dbReference type="Proteomes" id="UP001597519">
    <property type="component" value="Unassembled WGS sequence"/>
</dbReference>
<name>A0ABW5WVC6_9STAP</name>
<keyword evidence="2" id="KW-0813">Transport</keyword>
<dbReference type="SUPFAM" id="SSF103473">
    <property type="entry name" value="MFS general substrate transporter"/>
    <property type="match status" value="1"/>
</dbReference>
<dbReference type="InterPro" id="IPR011701">
    <property type="entry name" value="MFS"/>
</dbReference>
<evidence type="ECO:0000256" key="6">
    <source>
        <dbReference type="SAM" id="Phobius"/>
    </source>
</evidence>
<evidence type="ECO:0000259" key="7">
    <source>
        <dbReference type="PROSITE" id="PS50850"/>
    </source>
</evidence>
<dbReference type="Pfam" id="PF07690">
    <property type="entry name" value="MFS_1"/>
    <property type="match status" value="1"/>
</dbReference>
<dbReference type="PROSITE" id="PS50850">
    <property type="entry name" value="MFS"/>
    <property type="match status" value="1"/>
</dbReference>
<dbReference type="PANTHER" id="PTHR23523">
    <property type="match status" value="1"/>
</dbReference>
<keyword evidence="9" id="KW-1185">Reference proteome</keyword>
<evidence type="ECO:0000313" key="9">
    <source>
        <dbReference type="Proteomes" id="UP001597519"/>
    </source>
</evidence>
<evidence type="ECO:0000256" key="5">
    <source>
        <dbReference type="ARBA" id="ARBA00023136"/>
    </source>
</evidence>
<keyword evidence="3 6" id="KW-0812">Transmembrane</keyword>
<reference evidence="9" key="1">
    <citation type="journal article" date="2019" name="Int. J. Syst. Evol. Microbiol.">
        <title>The Global Catalogue of Microorganisms (GCM) 10K type strain sequencing project: providing services to taxonomists for standard genome sequencing and annotation.</title>
        <authorList>
            <consortium name="The Broad Institute Genomics Platform"/>
            <consortium name="The Broad Institute Genome Sequencing Center for Infectious Disease"/>
            <person name="Wu L."/>
            <person name="Ma J."/>
        </authorList>
    </citation>
    <scope>NUCLEOTIDE SEQUENCE [LARGE SCALE GENOMIC DNA]</scope>
    <source>
        <strain evidence="9">KCTC 33575</strain>
    </source>
</reference>
<organism evidence="8 9">
    <name type="scientific">Corticicoccus populi</name>
    <dbReference type="NCBI Taxonomy" id="1812821"/>
    <lineage>
        <taxon>Bacteria</taxon>
        <taxon>Bacillati</taxon>
        <taxon>Bacillota</taxon>
        <taxon>Bacilli</taxon>
        <taxon>Bacillales</taxon>
        <taxon>Staphylococcaceae</taxon>
        <taxon>Corticicoccus</taxon>
    </lineage>
</organism>
<evidence type="ECO:0000256" key="3">
    <source>
        <dbReference type="ARBA" id="ARBA00022692"/>
    </source>
</evidence>
<feature type="domain" description="Major facilitator superfamily (MFS) profile" evidence="7">
    <location>
        <begin position="15"/>
        <end position="402"/>
    </location>
</feature>
<evidence type="ECO:0000256" key="1">
    <source>
        <dbReference type="ARBA" id="ARBA00004651"/>
    </source>
</evidence>
<proteinExistence type="predicted"/>
<evidence type="ECO:0000256" key="4">
    <source>
        <dbReference type="ARBA" id="ARBA00022989"/>
    </source>
</evidence>
<keyword evidence="5 6" id="KW-0472">Membrane</keyword>